<feature type="region of interest" description="Disordered" evidence="1">
    <location>
        <begin position="27"/>
        <end position="47"/>
    </location>
</feature>
<accession>L8PNK6</accession>
<organism evidence="2 3">
    <name type="scientific">Streptomyces viridochromogenes Tue57</name>
    <dbReference type="NCBI Taxonomy" id="1160705"/>
    <lineage>
        <taxon>Bacteria</taxon>
        <taxon>Bacillati</taxon>
        <taxon>Actinomycetota</taxon>
        <taxon>Actinomycetes</taxon>
        <taxon>Kitasatosporales</taxon>
        <taxon>Streptomycetaceae</taxon>
        <taxon>Streptomyces</taxon>
    </lineage>
</organism>
<dbReference type="AlphaFoldDB" id="L8PNK6"/>
<dbReference type="Proteomes" id="UP000011205">
    <property type="component" value="Unassembled WGS sequence"/>
</dbReference>
<reference evidence="2 3" key="1">
    <citation type="journal article" date="2013" name="Genome Announc.">
        <title>Draft Genome Sequence of Streptomyces viridochromogenes Strain Tu57, Producer of Avilamycin.</title>
        <authorList>
            <person name="Gruning B.A."/>
            <person name="Erxleben A."/>
            <person name="Hahnlein A."/>
            <person name="Gunther S."/>
        </authorList>
    </citation>
    <scope>NUCLEOTIDE SEQUENCE [LARGE SCALE GENOMIC DNA]</scope>
    <source>
        <strain evidence="2 3">Tue57</strain>
    </source>
</reference>
<dbReference type="PATRIC" id="fig|1160705.3.peg.943"/>
<evidence type="ECO:0000313" key="3">
    <source>
        <dbReference type="Proteomes" id="UP000011205"/>
    </source>
</evidence>
<name>L8PNK6_STRVR</name>
<evidence type="ECO:0000313" key="2">
    <source>
        <dbReference type="EMBL" id="ELS58095.1"/>
    </source>
</evidence>
<protein>
    <submittedName>
        <fullName evidence="2">Uncharacterized protein</fullName>
    </submittedName>
</protein>
<feature type="compositionally biased region" description="Basic and acidic residues" evidence="1">
    <location>
        <begin position="28"/>
        <end position="40"/>
    </location>
</feature>
<dbReference type="EMBL" id="AMLP01000039">
    <property type="protein sequence ID" value="ELS58095.1"/>
    <property type="molecule type" value="Genomic_DNA"/>
</dbReference>
<evidence type="ECO:0000256" key="1">
    <source>
        <dbReference type="SAM" id="MobiDB-lite"/>
    </source>
</evidence>
<gene>
    <name evidence="2" type="ORF">STVIR_0944</name>
</gene>
<comment type="caution">
    <text evidence="2">The sequence shown here is derived from an EMBL/GenBank/DDBJ whole genome shotgun (WGS) entry which is preliminary data.</text>
</comment>
<dbReference type="RefSeq" id="WP_003996289.1">
    <property type="nucleotide sequence ID" value="NZ_AMLP01000039.1"/>
</dbReference>
<proteinExistence type="predicted"/>
<sequence>MSEITCIRGDATVPSETGVKTIAHVRRAPKERGELRDRPPTTRPRPTVRRAYGERHRLTRRSGTRGIAVTVHDHGAGRN</sequence>